<name>A0A2N3PVC9_9PROT</name>
<dbReference type="InterPro" id="IPR010065">
    <property type="entry name" value="AA_ABC_transptr_permease_3TM"/>
</dbReference>
<keyword evidence="6 9" id="KW-0812">Transmembrane</keyword>
<evidence type="ECO:0000313" key="11">
    <source>
        <dbReference type="EMBL" id="PKU24351.1"/>
    </source>
</evidence>
<feature type="domain" description="ABC transmembrane type-1" evidence="10">
    <location>
        <begin position="14"/>
        <end position="209"/>
    </location>
</feature>
<comment type="subcellular location">
    <subcellularLocation>
        <location evidence="1">Cell inner membrane</location>
        <topology evidence="1">Multi-pass membrane protein</topology>
    </subcellularLocation>
    <subcellularLocation>
        <location evidence="9">Cell membrane</location>
        <topology evidence="9">Multi-pass membrane protein</topology>
    </subcellularLocation>
</comment>
<dbReference type="PANTHER" id="PTHR30133">
    <property type="entry name" value="CATIONIC AMINO ACID TRANSPORTER, MEMBRANE COMPONENT"/>
    <property type="match status" value="1"/>
</dbReference>
<dbReference type="GO" id="GO:0043190">
    <property type="term" value="C:ATP-binding cassette (ABC) transporter complex"/>
    <property type="evidence" value="ECO:0007669"/>
    <property type="project" value="InterPro"/>
</dbReference>
<feature type="transmembrane region" description="Helical" evidence="9">
    <location>
        <begin position="59"/>
        <end position="81"/>
    </location>
</feature>
<dbReference type="GO" id="GO:0022857">
    <property type="term" value="F:transmembrane transporter activity"/>
    <property type="evidence" value="ECO:0007669"/>
    <property type="project" value="InterPro"/>
</dbReference>
<evidence type="ECO:0000256" key="5">
    <source>
        <dbReference type="ARBA" id="ARBA00022519"/>
    </source>
</evidence>
<dbReference type="Gene3D" id="1.10.3720.10">
    <property type="entry name" value="MetI-like"/>
    <property type="match status" value="1"/>
</dbReference>
<evidence type="ECO:0000256" key="7">
    <source>
        <dbReference type="ARBA" id="ARBA00022989"/>
    </source>
</evidence>
<dbReference type="InterPro" id="IPR035906">
    <property type="entry name" value="MetI-like_sf"/>
</dbReference>
<dbReference type="PROSITE" id="PS50928">
    <property type="entry name" value="ABC_TM1"/>
    <property type="match status" value="1"/>
</dbReference>
<evidence type="ECO:0000256" key="4">
    <source>
        <dbReference type="ARBA" id="ARBA00022475"/>
    </source>
</evidence>
<dbReference type="Pfam" id="PF00528">
    <property type="entry name" value="BPD_transp_1"/>
    <property type="match status" value="1"/>
</dbReference>
<keyword evidence="8 9" id="KW-0472">Membrane</keyword>
<feature type="transmembrane region" description="Helical" evidence="9">
    <location>
        <begin position="188"/>
        <end position="209"/>
    </location>
</feature>
<comment type="caution">
    <text evidence="11">The sequence shown here is derived from an EMBL/GenBank/DDBJ whole genome shotgun (WGS) entry which is preliminary data.</text>
</comment>
<keyword evidence="4" id="KW-1003">Cell membrane</keyword>
<keyword evidence="3 9" id="KW-0813">Transport</keyword>
<dbReference type="RefSeq" id="WP_101250890.1">
    <property type="nucleotide sequence ID" value="NZ_PIUM01000012.1"/>
</dbReference>
<dbReference type="SUPFAM" id="SSF161098">
    <property type="entry name" value="MetI-like"/>
    <property type="match status" value="1"/>
</dbReference>
<dbReference type="CDD" id="cd06261">
    <property type="entry name" value="TM_PBP2"/>
    <property type="match status" value="1"/>
</dbReference>
<dbReference type="PANTHER" id="PTHR30133:SF2">
    <property type="entry name" value="ARGININE ABC TRANSPORTER PERMEASE PROTEIN ARTQ"/>
    <property type="match status" value="1"/>
</dbReference>
<accession>A0A2N3PVC9</accession>
<sequence>MALFGYEAQLLQGILVTLEVAVASAVFGVLLGILGAAAKLSRHAWISRPVGAVTDLLRGIPEFLILLICYFGLTNLLTGWFGTRVDISPFAGGVFALSIVFGAYASEAFRGAFLGVSAGQLEAAHAFGMRPLQVFFRIHLPQAWRLALPSLNNQWQNVIKDSSLVSIVGLEDLMRKAQIGAQVTKHPFNFYIAAALVYLLLLTLSNPLFNLLERRAGRGLRRR</sequence>
<evidence type="ECO:0000256" key="8">
    <source>
        <dbReference type="ARBA" id="ARBA00023136"/>
    </source>
</evidence>
<evidence type="ECO:0000256" key="6">
    <source>
        <dbReference type="ARBA" id="ARBA00022692"/>
    </source>
</evidence>
<dbReference type="InterPro" id="IPR000515">
    <property type="entry name" value="MetI-like"/>
</dbReference>
<keyword evidence="12" id="KW-1185">Reference proteome</keyword>
<dbReference type="Proteomes" id="UP000233293">
    <property type="component" value="Unassembled WGS sequence"/>
</dbReference>
<reference evidence="12" key="1">
    <citation type="submission" date="2017-12" db="EMBL/GenBank/DDBJ databases">
        <title>Draft genome sequence of Telmatospirillum siberiense 26-4b1T, an acidotolerant peatland alphaproteobacterium potentially involved in sulfur cycling.</title>
        <authorList>
            <person name="Hausmann B."/>
            <person name="Pjevac P."/>
            <person name="Schreck K."/>
            <person name="Herbold C.W."/>
            <person name="Daims H."/>
            <person name="Wagner M."/>
            <person name="Pester M."/>
            <person name="Loy A."/>
        </authorList>
    </citation>
    <scope>NUCLEOTIDE SEQUENCE [LARGE SCALE GENOMIC DNA]</scope>
    <source>
        <strain evidence="12">26-4b1</strain>
    </source>
</reference>
<evidence type="ECO:0000313" key="12">
    <source>
        <dbReference type="Proteomes" id="UP000233293"/>
    </source>
</evidence>
<evidence type="ECO:0000256" key="9">
    <source>
        <dbReference type="RuleBase" id="RU363032"/>
    </source>
</evidence>
<proteinExistence type="inferred from homology"/>
<keyword evidence="5" id="KW-0997">Cell inner membrane</keyword>
<organism evidence="11 12">
    <name type="scientific">Telmatospirillum siberiense</name>
    <dbReference type="NCBI Taxonomy" id="382514"/>
    <lineage>
        <taxon>Bacteria</taxon>
        <taxon>Pseudomonadati</taxon>
        <taxon>Pseudomonadota</taxon>
        <taxon>Alphaproteobacteria</taxon>
        <taxon>Rhodospirillales</taxon>
        <taxon>Rhodospirillaceae</taxon>
        <taxon>Telmatospirillum</taxon>
    </lineage>
</organism>
<comment type="similarity">
    <text evidence="2">Belongs to the binding-protein-dependent transport system permease family. HisMQ subfamily.</text>
</comment>
<feature type="transmembrane region" description="Helical" evidence="9">
    <location>
        <begin position="87"/>
        <end position="105"/>
    </location>
</feature>
<gene>
    <name evidence="11" type="ORF">CWS72_12225</name>
</gene>
<dbReference type="NCBIfam" id="TIGR01726">
    <property type="entry name" value="HEQRo_perm_3TM"/>
    <property type="match status" value="1"/>
</dbReference>
<dbReference type="OrthoDB" id="9815029at2"/>
<evidence type="ECO:0000256" key="1">
    <source>
        <dbReference type="ARBA" id="ARBA00004429"/>
    </source>
</evidence>
<dbReference type="EMBL" id="PIUM01000012">
    <property type="protein sequence ID" value="PKU24351.1"/>
    <property type="molecule type" value="Genomic_DNA"/>
</dbReference>
<dbReference type="InterPro" id="IPR051613">
    <property type="entry name" value="ABC_transp_permease_HisMQ"/>
</dbReference>
<evidence type="ECO:0000259" key="10">
    <source>
        <dbReference type="PROSITE" id="PS50928"/>
    </source>
</evidence>
<protein>
    <submittedName>
        <fullName evidence="11">Amino acid ABC transporter permease</fullName>
    </submittedName>
</protein>
<evidence type="ECO:0000256" key="2">
    <source>
        <dbReference type="ARBA" id="ARBA00010072"/>
    </source>
</evidence>
<evidence type="ECO:0000256" key="3">
    <source>
        <dbReference type="ARBA" id="ARBA00022448"/>
    </source>
</evidence>
<feature type="transmembrane region" description="Helical" evidence="9">
    <location>
        <begin position="20"/>
        <end position="38"/>
    </location>
</feature>
<keyword evidence="7 9" id="KW-1133">Transmembrane helix</keyword>
<dbReference type="AlphaFoldDB" id="A0A2N3PVC9"/>